<feature type="transmembrane region" description="Helical" evidence="5">
    <location>
        <begin position="1120"/>
        <end position="1147"/>
    </location>
</feature>
<evidence type="ECO:0000313" key="9">
    <source>
        <dbReference type="Proteomes" id="UP000323000"/>
    </source>
</evidence>
<dbReference type="InterPro" id="IPR056555">
    <property type="entry name" value="NFD4_C"/>
</dbReference>
<dbReference type="CDD" id="cd17354">
    <property type="entry name" value="MFS_Mch1p_like"/>
    <property type="match status" value="2"/>
</dbReference>
<dbReference type="InterPro" id="IPR036259">
    <property type="entry name" value="MFS_trans_sf"/>
</dbReference>
<protein>
    <recommendedName>
        <fullName evidence="10">Nodulin-like domain-containing protein</fullName>
    </recommendedName>
</protein>
<feature type="transmembrane region" description="Helical" evidence="5">
    <location>
        <begin position="948"/>
        <end position="966"/>
    </location>
</feature>
<dbReference type="SUPFAM" id="SSF103473">
    <property type="entry name" value="MFS general substrate transporter"/>
    <property type="match status" value="4"/>
</dbReference>
<accession>A0A5C7HD33</accession>
<dbReference type="AlphaFoldDB" id="A0A5C7HD33"/>
<dbReference type="GO" id="GO:0016020">
    <property type="term" value="C:membrane"/>
    <property type="evidence" value="ECO:0007669"/>
    <property type="project" value="UniProtKB-SubCell"/>
</dbReference>
<name>A0A5C7HD33_9ROSI</name>
<keyword evidence="9" id="KW-1185">Reference proteome</keyword>
<dbReference type="InterPro" id="IPR010658">
    <property type="entry name" value="Nodulin-like"/>
</dbReference>
<feature type="transmembrane region" description="Helical" evidence="5">
    <location>
        <begin position="79"/>
        <end position="101"/>
    </location>
</feature>
<keyword evidence="4 5" id="KW-0472">Membrane</keyword>
<dbReference type="PANTHER" id="PTHR21576">
    <property type="entry name" value="UNCHARACTERIZED NODULIN-LIKE PROTEIN"/>
    <property type="match status" value="1"/>
</dbReference>
<feature type="transmembrane region" description="Helical" evidence="5">
    <location>
        <begin position="148"/>
        <end position="168"/>
    </location>
</feature>
<feature type="transmembrane region" description="Helical" evidence="5">
    <location>
        <begin position="603"/>
        <end position="623"/>
    </location>
</feature>
<feature type="domain" description="Nodulin-like" evidence="6">
    <location>
        <begin position="602"/>
        <end position="850"/>
    </location>
</feature>
<feature type="transmembrane region" description="Helical" evidence="5">
    <location>
        <begin position="107"/>
        <end position="127"/>
    </location>
</feature>
<dbReference type="Gene3D" id="1.20.1250.20">
    <property type="entry name" value="MFS general substrate transporter like domains"/>
    <property type="match status" value="3"/>
</dbReference>
<feature type="transmembrane region" description="Helical" evidence="5">
    <location>
        <begin position="1074"/>
        <end position="1100"/>
    </location>
</feature>
<reference evidence="9" key="1">
    <citation type="journal article" date="2019" name="Gigascience">
        <title>De novo genome assembly of the endangered Acer yangbiense, a plant species with extremely small populations endemic to Yunnan Province, China.</title>
        <authorList>
            <person name="Yang J."/>
            <person name="Wariss H.M."/>
            <person name="Tao L."/>
            <person name="Zhang R."/>
            <person name="Yun Q."/>
            <person name="Hollingsworth P."/>
            <person name="Dao Z."/>
            <person name="Luo G."/>
            <person name="Guo H."/>
            <person name="Ma Y."/>
            <person name="Sun W."/>
        </authorList>
    </citation>
    <scope>NUCLEOTIDE SEQUENCE [LARGE SCALE GENOMIC DNA]</scope>
    <source>
        <strain evidence="9">cv. Malutang</strain>
    </source>
</reference>
<feature type="transmembrane region" description="Helical" evidence="5">
    <location>
        <begin position="16"/>
        <end position="36"/>
    </location>
</feature>
<feature type="transmembrane region" description="Helical" evidence="5">
    <location>
        <begin position="426"/>
        <end position="445"/>
    </location>
</feature>
<feature type="transmembrane region" description="Helical" evidence="5">
    <location>
        <begin position="1015"/>
        <end position="1034"/>
    </location>
</feature>
<comment type="caution">
    <text evidence="8">The sequence shown here is derived from an EMBL/GenBank/DDBJ whole genome shotgun (WGS) entry which is preliminary data.</text>
</comment>
<feature type="transmembrane region" description="Helical" evidence="5">
    <location>
        <begin position="485"/>
        <end position="509"/>
    </location>
</feature>
<feature type="transmembrane region" description="Helical" evidence="5">
    <location>
        <begin position="761"/>
        <end position="781"/>
    </location>
</feature>
<sequence>MVRLPEKVKTFVNNRWLVFVCAMWVQSWAGIGYLFGSISPVIKTAMGYNQRQIAILGVAKDLGDGIGFVAGTLIEYLPVWSVMLIGAVQNFVGYGLVWLIVTNRLPALPLWVLCIAIFVGTNGETYFNTAALVSCVQNFPKNRGPVVGILKGFAGLSGAILTQIYAIINSPNEASLIFLVAVGPSMVAIALMFIVRPVRGHKQVRSSDSSGFLFTYSVCLVLAAYMLGILVLEDLVDVNQTLITILAAFLIILILLPMIIPVLLVFFSEPRHPVEETLIITESNEQETGQEEVILSELEDEKPPGVDSLPASERQKRLAHLQAKLFQAAAEGAVRVKGRKGPRRGEDFTLLQALIKADFLLLFFSLVLASGSGLTIIDNLGQICESLGYENTNVYVSMISIFNFLGRVGGGYFSEAIVRKFAYPRPVGMAVVQVIMAFALLYYALGWPGEIYVVTIVIGLCYGAHWAIVPSAVSELFGLKSFGALYNFLTLSSTAGSLIFSGVIASGIYDYYAEKQAALLKPPYIGVPMLAVPLHTDETLTCVGSICYSLTCGIMAGLCIVAMVLSLIVVHRTRSVYTQLYGRSQKKSMLVPEKLKSFLNNRWLVFVCAIWVMSFAGVGYVFGSISPVIKKNMGYNQRQICILGVAKDLGEFVGFLAGGLVDVFPIWSIMLIGAVLNFVGYGLIWLVVTSRLPSLPLWILCIIIFVGTNGETCYNTAALVSCVQNFPRNRGPAVGILKGFAGLTGAIVTQIYVMFNAPDDSSLILMLAVGPPMVEIALMFIVRPISGGHKQVRSSDNTSFYLIYAFCISLAAYLLAVAVVDDTVDVNQTVNTLIAVILFLILLLPVIIPVVLVFCSTSKYPVEESLLDKPNKEADDEDGEQAILSEVEDEKTQELDSLPASERRKRIAHLQSKMVQAAAQGAVRVKRRKGPRRGEDFTLFQALKKADFLLLFFSFLFAAGSGMTVIDNMGQISQSLGLTDTHIYVSMISIWNFLGRVGGGYFSEIIVRKFAYPRPVAMAVIQVIMAFAFVYYAMDWPGQIYIVTVLIGIGLGAQWAIAPASASELFGLKSFGALYNFIAMGCPAGSLIFSGVIASGIYDYYAEKQGGLQEKYDEESLTCVGSICYSLTCWIMAGFCMIAAALSVIVVQRTKGVYAQLYGQ</sequence>
<dbReference type="Proteomes" id="UP000323000">
    <property type="component" value="Chromosome 9"/>
</dbReference>
<dbReference type="PANTHER" id="PTHR21576:SF44">
    <property type="entry name" value="MAJOR FACILITATOR SUPERFAMILY PROTEIN"/>
    <property type="match status" value="1"/>
</dbReference>
<proteinExistence type="predicted"/>
<evidence type="ECO:0000256" key="1">
    <source>
        <dbReference type="ARBA" id="ARBA00004141"/>
    </source>
</evidence>
<comment type="subcellular location">
    <subcellularLocation>
        <location evidence="1">Membrane</location>
        <topology evidence="1">Multi-pass membrane protein</topology>
    </subcellularLocation>
</comment>
<dbReference type="Gene3D" id="1.20.1720.10">
    <property type="entry name" value="Multidrug resistance protein D"/>
    <property type="match status" value="1"/>
</dbReference>
<feature type="transmembrane region" description="Helical" evidence="5">
    <location>
        <begin position="174"/>
        <end position="198"/>
    </location>
</feature>
<evidence type="ECO:0000259" key="6">
    <source>
        <dbReference type="Pfam" id="PF06813"/>
    </source>
</evidence>
<feature type="domain" description="NFD4 C-terminal" evidence="7">
    <location>
        <begin position="942"/>
        <end position="1154"/>
    </location>
</feature>
<gene>
    <name evidence="8" type="ORF">EZV62_019638</name>
</gene>
<feature type="transmembrane region" description="Helical" evidence="5">
    <location>
        <begin position="548"/>
        <end position="570"/>
    </location>
</feature>
<organism evidence="8 9">
    <name type="scientific">Acer yangbiense</name>
    <dbReference type="NCBI Taxonomy" id="1000413"/>
    <lineage>
        <taxon>Eukaryota</taxon>
        <taxon>Viridiplantae</taxon>
        <taxon>Streptophyta</taxon>
        <taxon>Embryophyta</taxon>
        <taxon>Tracheophyta</taxon>
        <taxon>Spermatophyta</taxon>
        <taxon>Magnoliopsida</taxon>
        <taxon>eudicotyledons</taxon>
        <taxon>Gunneridae</taxon>
        <taxon>Pentapetalae</taxon>
        <taxon>rosids</taxon>
        <taxon>malvids</taxon>
        <taxon>Sapindales</taxon>
        <taxon>Sapindaceae</taxon>
        <taxon>Hippocastanoideae</taxon>
        <taxon>Acereae</taxon>
        <taxon>Acer</taxon>
    </lineage>
</organism>
<dbReference type="Pfam" id="PF06813">
    <property type="entry name" value="Nodulin-like"/>
    <property type="match status" value="2"/>
</dbReference>
<feature type="transmembrane region" description="Helical" evidence="5">
    <location>
        <begin position="353"/>
        <end position="374"/>
    </location>
</feature>
<keyword evidence="3 5" id="KW-1133">Transmembrane helix</keyword>
<feature type="transmembrane region" description="Helical" evidence="5">
    <location>
        <begin position="243"/>
        <end position="267"/>
    </location>
</feature>
<feature type="domain" description="NFD4 C-terminal" evidence="7">
    <location>
        <begin position="354"/>
        <end position="510"/>
    </location>
</feature>
<feature type="transmembrane region" description="Helical" evidence="5">
    <location>
        <begin position="210"/>
        <end position="231"/>
    </location>
</feature>
<evidence type="ECO:0000256" key="3">
    <source>
        <dbReference type="ARBA" id="ARBA00022989"/>
    </source>
</evidence>
<dbReference type="Pfam" id="PF23262">
    <property type="entry name" value="NFD4_C"/>
    <property type="match status" value="2"/>
</dbReference>
<evidence type="ECO:0000313" key="8">
    <source>
        <dbReference type="EMBL" id="TXG54382.1"/>
    </source>
</evidence>
<evidence type="ECO:0000256" key="2">
    <source>
        <dbReference type="ARBA" id="ARBA00022692"/>
    </source>
</evidence>
<evidence type="ECO:0000259" key="7">
    <source>
        <dbReference type="Pfam" id="PF23262"/>
    </source>
</evidence>
<feature type="transmembrane region" description="Helical" evidence="5">
    <location>
        <begin position="394"/>
        <end position="414"/>
    </location>
</feature>
<evidence type="ECO:0000256" key="4">
    <source>
        <dbReference type="ARBA" id="ARBA00023136"/>
    </source>
</evidence>
<feature type="transmembrane region" description="Helical" evidence="5">
    <location>
        <begin position="972"/>
        <end position="994"/>
    </location>
</feature>
<feature type="transmembrane region" description="Helical" evidence="5">
    <location>
        <begin position="736"/>
        <end position="755"/>
    </location>
</feature>
<feature type="transmembrane region" description="Helical" evidence="5">
    <location>
        <begin position="832"/>
        <end position="855"/>
    </location>
</feature>
<feature type="transmembrane region" description="Helical" evidence="5">
    <location>
        <begin position="451"/>
        <end position="473"/>
    </location>
</feature>
<feature type="domain" description="Nodulin-like" evidence="6">
    <location>
        <begin position="15"/>
        <end position="262"/>
    </location>
</feature>
<feature type="transmembrane region" description="Helical" evidence="5">
    <location>
        <begin position="801"/>
        <end position="820"/>
    </location>
</feature>
<feature type="transmembrane region" description="Helical" evidence="5">
    <location>
        <begin position="1040"/>
        <end position="1062"/>
    </location>
</feature>
<feature type="transmembrane region" description="Helical" evidence="5">
    <location>
        <begin position="666"/>
        <end position="688"/>
    </location>
</feature>
<evidence type="ECO:0000256" key="5">
    <source>
        <dbReference type="SAM" id="Phobius"/>
    </source>
</evidence>
<evidence type="ECO:0008006" key="10">
    <source>
        <dbReference type="Google" id="ProtNLM"/>
    </source>
</evidence>
<dbReference type="EMBL" id="VAHF01000009">
    <property type="protein sequence ID" value="TXG54382.1"/>
    <property type="molecule type" value="Genomic_DNA"/>
</dbReference>
<keyword evidence="2 5" id="KW-0812">Transmembrane</keyword>
<dbReference type="OrthoDB" id="410267at2759"/>